<sequence>MKKEQIKKRICKTGDVARTDVFDCIEMFYNQTRRHSHLGSVSLSL</sequence>
<dbReference type="AlphaFoldDB" id="A0A7T4UQY9"/>
<feature type="domain" description="Integrase catalytic" evidence="1">
    <location>
        <begin position="2"/>
        <end position="40"/>
    </location>
</feature>
<dbReference type="Proteomes" id="UP000596063">
    <property type="component" value="Chromosome"/>
</dbReference>
<dbReference type="RefSeq" id="WP_198570188.1">
    <property type="nucleotide sequence ID" value="NZ_CP066167.1"/>
</dbReference>
<dbReference type="EMBL" id="CP066167">
    <property type="protein sequence ID" value="QQD18698.1"/>
    <property type="molecule type" value="Genomic_DNA"/>
</dbReference>
<protein>
    <submittedName>
        <fullName evidence="2">IS3 family transposase</fullName>
    </submittedName>
</protein>
<dbReference type="KEGG" id="snan:I6N98_02160"/>
<dbReference type="GO" id="GO:0015074">
    <property type="term" value="P:DNA integration"/>
    <property type="evidence" value="ECO:0007669"/>
    <property type="project" value="InterPro"/>
</dbReference>
<keyword evidence="3" id="KW-1185">Reference proteome</keyword>
<gene>
    <name evidence="2" type="ORF">I6N98_02160</name>
</gene>
<organism evidence="2 3">
    <name type="scientific">Spongiibacter nanhainus</name>
    <dbReference type="NCBI Taxonomy" id="2794344"/>
    <lineage>
        <taxon>Bacteria</taxon>
        <taxon>Pseudomonadati</taxon>
        <taxon>Pseudomonadota</taxon>
        <taxon>Gammaproteobacteria</taxon>
        <taxon>Cellvibrionales</taxon>
        <taxon>Spongiibacteraceae</taxon>
        <taxon>Spongiibacter</taxon>
    </lineage>
</organism>
<evidence type="ECO:0000313" key="2">
    <source>
        <dbReference type="EMBL" id="QQD18698.1"/>
    </source>
</evidence>
<accession>A0A7T4UQY9</accession>
<dbReference type="InterPro" id="IPR001584">
    <property type="entry name" value="Integrase_cat-core"/>
</dbReference>
<dbReference type="Pfam" id="PF13333">
    <property type="entry name" value="rve_2"/>
    <property type="match status" value="1"/>
</dbReference>
<evidence type="ECO:0000313" key="3">
    <source>
        <dbReference type="Proteomes" id="UP000596063"/>
    </source>
</evidence>
<name>A0A7T4UQY9_9GAMM</name>
<proteinExistence type="predicted"/>
<evidence type="ECO:0000259" key="1">
    <source>
        <dbReference type="Pfam" id="PF13333"/>
    </source>
</evidence>
<reference evidence="2 3" key="1">
    <citation type="submission" date="2020-12" db="EMBL/GenBank/DDBJ databases">
        <authorList>
            <person name="Shan Y."/>
        </authorList>
    </citation>
    <scope>NUCLEOTIDE SEQUENCE [LARGE SCALE GENOMIC DNA]</scope>
    <source>
        <strain evidence="3">csc3.9</strain>
    </source>
</reference>